<keyword evidence="3 7" id="KW-0808">Transferase</keyword>
<keyword evidence="10" id="KW-1185">Reference proteome</keyword>
<dbReference type="PANTHER" id="PTHR43378">
    <property type="entry name" value="UDP-3-O-ACYLGLUCOSAMINE N-ACYLTRANSFERASE"/>
    <property type="match status" value="1"/>
</dbReference>
<dbReference type="Pfam" id="PF04613">
    <property type="entry name" value="LpxD"/>
    <property type="match status" value="1"/>
</dbReference>
<dbReference type="GO" id="GO:0016020">
    <property type="term" value="C:membrane"/>
    <property type="evidence" value="ECO:0007669"/>
    <property type="project" value="GOC"/>
</dbReference>
<dbReference type="Pfam" id="PF00132">
    <property type="entry name" value="Hexapep"/>
    <property type="match status" value="1"/>
</dbReference>
<dbReference type="SUPFAM" id="SSF51161">
    <property type="entry name" value="Trimeric LpxA-like enzymes"/>
    <property type="match status" value="1"/>
</dbReference>
<evidence type="ECO:0000256" key="3">
    <source>
        <dbReference type="ARBA" id="ARBA00022679"/>
    </source>
</evidence>
<evidence type="ECO:0000259" key="8">
    <source>
        <dbReference type="Pfam" id="PF04613"/>
    </source>
</evidence>
<keyword evidence="6 7" id="KW-0012">Acyltransferase</keyword>
<evidence type="ECO:0000256" key="1">
    <source>
        <dbReference type="ARBA" id="ARBA00022516"/>
    </source>
</evidence>
<evidence type="ECO:0000256" key="4">
    <source>
        <dbReference type="ARBA" id="ARBA00022737"/>
    </source>
</evidence>
<comment type="pathway">
    <text evidence="7">Bacterial outer membrane biogenesis; LPS lipid A biosynthesis.</text>
</comment>
<dbReference type="HAMAP" id="MF_00523">
    <property type="entry name" value="LpxD"/>
    <property type="match status" value="1"/>
</dbReference>
<feature type="domain" description="UDP-3-O-[3-hydroxymyristoyl] glucosamine N-acyltransferase non-repeat region" evidence="8">
    <location>
        <begin position="57"/>
        <end position="120"/>
    </location>
</feature>
<dbReference type="PANTHER" id="PTHR43378:SF2">
    <property type="entry name" value="UDP-3-O-ACYLGLUCOSAMINE N-ACYLTRANSFERASE 1, MITOCHONDRIAL-RELATED"/>
    <property type="match status" value="1"/>
</dbReference>
<evidence type="ECO:0000313" key="10">
    <source>
        <dbReference type="Proteomes" id="UP000321746"/>
    </source>
</evidence>
<dbReference type="OrthoDB" id="9784739at2"/>
<accession>A0A511XG89</accession>
<protein>
    <recommendedName>
        <fullName evidence="7">UDP-3-O-acylglucosamine N-acyltransferase</fullName>
        <ecNumber evidence="7">2.3.1.191</ecNumber>
    </recommendedName>
</protein>
<keyword evidence="5 7" id="KW-0443">Lipid metabolism</keyword>
<dbReference type="InterPro" id="IPR020573">
    <property type="entry name" value="UDP_GlcNAc_AcTrfase_non-rep"/>
</dbReference>
<dbReference type="CDD" id="cd03352">
    <property type="entry name" value="LbH_LpxD"/>
    <property type="match status" value="1"/>
</dbReference>
<evidence type="ECO:0000256" key="5">
    <source>
        <dbReference type="ARBA" id="ARBA00023098"/>
    </source>
</evidence>
<sequence>MARGQGPAAQTGRMSTVADTRFFTRQGPFSGKKLAEVAGGEFIPAGDGSADSREYVGIGPLQSAGLAEVSFLDNRRYASLLDETKAGLVILAPAFAKRVPAHCAAIVSSTPYLAWSRIARVFHPARVARAGVHATAIVGLNSEIDSSCEVGPFVVIGDGVKIGKGTIVSSHTVIGDGVSIGEDCRLGSQVVVSHATLADRVTLFPGAKIGQDGFGFAVGPEGFESVPQLGRVILEHDVEIGANSTIDRGSVQDTVIGAGSRLDNLVQIGHNTRLGKCCIVVSQAGISGSTELGDYVTVAAQAGLIGHIKIGTKARIGAQCGVMSDVEAGADVIGSPAMPFREFFRNVATLRRLSRKPESGGGDAGTEEK</sequence>
<evidence type="ECO:0000313" key="9">
    <source>
        <dbReference type="EMBL" id="GEN61973.1"/>
    </source>
</evidence>
<reference evidence="9 10" key="1">
    <citation type="submission" date="2019-07" db="EMBL/GenBank/DDBJ databases">
        <title>Whole genome shotgun sequence of Acetobacter oeni NBRC 105207.</title>
        <authorList>
            <person name="Hosoyama A."/>
            <person name="Uohara A."/>
            <person name="Ohji S."/>
            <person name="Ichikawa N."/>
        </authorList>
    </citation>
    <scope>NUCLEOTIDE SEQUENCE [LARGE SCALE GENOMIC DNA]</scope>
    <source>
        <strain evidence="9 10">NBRC 105207</strain>
    </source>
</reference>
<comment type="caution">
    <text evidence="9">The sequence shown here is derived from an EMBL/GenBank/DDBJ whole genome shotgun (WGS) entry which is preliminary data.</text>
</comment>
<dbReference type="InterPro" id="IPR001451">
    <property type="entry name" value="Hexapep"/>
</dbReference>
<name>A0A511XG89_9PROT</name>
<dbReference type="GO" id="GO:0009245">
    <property type="term" value="P:lipid A biosynthetic process"/>
    <property type="evidence" value="ECO:0007669"/>
    <property type="project" value="UniProtKB-UniRule"/>
</dbReference>
<dbReference type="GO" id="GO:0103118">
    <property type="term" value="F:UDP-3-O-[(3R)-3-hydroxyacyl]-glucosamine N-acyltransferase activity"/>
    <property type="evidence" value="ECO:0007669"/>
    <property type="project" value="UniProtKB-EC"/>
</dbReference>
<keyword evidence="2 7" id="KW-0441">Lipid A biosynthesis</keyword>
<evidence type="ECO:0000256" key="6">
    <source>
        <dbReference type="ARBA" id="ARBA00023315"/>
    </source>
</evidence>
<feature type="active site" description="Proton acceptor" evidence="7">
    <location>
        <position position="270"/>
    </location>
</feature>
<keyword evidence="4 7" id="KW-0677">Repeat</keyword>
<comment type="function">
    <text evidence="7">Catalyzes the N-acylation of UDP-3-O-acylglucosamine using 3-hydroxyacyl-ACP as the acyl donor. Is involved in the biosynthesis of lipid A, a phosphorylated glycolipid that anchors the lipopolysaccharide to the outer membrane of the cell.</text>
</comment>
<evidence type="ECO:0000256" key="2">
    <source>
        <dbReference type="ARBA" id="ARBA00022556"/>
    </source>
</evidence>
<dbReference type="Gene3D" id="3.40.1390.10">
    <property type="entry name" value="MurE/MurF, N-terminal domain"/>
    <property type="match status" value="1"/>
</dbReference>
<evidence type="ECO:0000256" key="7">
    <source>
        <dbReference type="HAMAP-Rule" id="MF_00523"/>
    </source>
</evidence>
<dbReference type="Gene3D" id="2.160.10.10">
    <property type="entry name" value="Hexapeptide repeat proteins"/>
    <property type="match status" value="1"/>
</dbReference>
<dbReference type="RefSeq" id="WP_146885025.1">
    <property type="nucleotide sequence ID" value="NZ_BJYG01000001.1"/>
</dbReference>
<comment type="similarity">
    <text evidence="7">Belongs to the transferase hexapeptide repeat family. LpxD subfamily.</text>
</comment>
<dbReference type="Proteomes" id="UP000321746">
    <property type="component" value="Unassembled WGS sequence"/>
</dbReference>
<dbReference type="GO" id="GO:0016410">
    <property type="term" value="F:N-acyltransferase activity"/>
    <property type="evidence" value="ECO:0007669"/>
    <property type="project" value="InterPro"/>
</dbReference>
<dbReference type="InterPro" id="IPR007691">
    <property type="entry name" value="LpxD"/>
</dbReference>
<dbReference type="InterPro" id="IPR011004">
    <property type="entry name" value="Trimer_LpxA-like_sf"/>
</dbReference>
<dbReference type="NCBIfam" id="NF002060">
    <property type="entry name" value="PRK00892.1"/>
    <property type="match status" value="1"/>
</dbReference>
<comment type="subunit">
    <text evidence="7">Homotrimer.</text>
</comment>
<dbReference type="UniPathway" id="UPA00973"/>
<gene>
    <name evidence="9" type="primary">lpxD_1</name>
    <name evidence="7" type="synonym">lpxD</name>
    <name evidence="9" type="ORF">AOE01nite_01970</name>
</gene>
<dbReference type="EC" id="2.3.1.191" evidence="7"/>
<proteinExistence type="inferred from homology"/>
<keyword evidence="1 7" id="KW-0444">Lipid biosynthesis</keyword>
<comment type="catalytic activity">
    <reaction evidence="7">
        <text>a UDP-3-O-[(3R)-3-hydroxyacyl]-alpha-D-glucosamine + a (3R)-hydroxyacyl-[ACP] = a UDP-2-N,3-O-bis[(3R)-3-hydroxyacyl]-alpha-D-glucosamine + holo-[ACP] + H(+)</text>
        <dbReference type="Rhea" id="RHEA:53836"/>
        <dbReference type="Rhea" id="RHEA-COMP:9685"/>
        <dbReference type="Rhea" id="RHEA-COMP:9945"/>
        <dbReference type="ChEBI" id="CHEBI:15378"/>
        <dbReference type="ChEBI" id="CHEBI:64479"/>
        <dbReference type="ChEBI" id="CHEBI:78827"/>
        <dbReference type="ChEBI" id="CHEBI:137740"/>
        <dbReference type="ChEBI" id="CHEBI:137748"/>
        <dbReference type="EC" id="2.3.1.191"/>
    </reaction>
</comment>
<dbReference type="EMBL" id="BJYG01000001">
    <property type="protein sequence ID" value="GEN61973.1"/>
    <property type="molecule type" value="Genomic_DNA"/>
</dbReference>
<dbReference type="AlphaFoldDB" id="A0A511XG89"/>
<dbReference type="NCBIfam" id="TIGR01853">
    <property type="entry name" value="lipid_A_lpxD"/>
    <property type="match status" value="1"/>
</dbReference>
<organism evidence="9 10">
    <name type="scientific">Acetobacter oeni</name>
    <dbReference type="NCBI Taxonomy" id="304077"/>
    <lineage>
        <taxon>Bacteria</taxon>
        <taxon>Pseudomonadati</taxon>
        <taxon>Pseudomonadota</taxon>
        <taxon>Alphaproteobacteria</taxon>
        <taxon>Acetobacterales</taxon>
        <taxon>Acetobacteraceae</taxon>
        <taxon>Acetobacter</taxon>
    </lineage>
</organism>